<comment type="caution">
    <text evidence="3">The sequence shown here is derived from an EMBL/GenBank/DDBJ whole genome shotgun (WGS) entry which is preliminary data.</text>
</comment>
<accession>L9WXF6</accession>
<dbReference type="SUPFAM" id="SSF52402">
    <property type="entry name" value="Adenine nucleotide alpha hydrolases-like"/>
    <property type="match status" value="1"/>
</dbReference>
<dbReference type="Proteomes" id="UP000011531">
    <property type="component" value="Unassembled WGS sequence"/>
</dbReference>
<organism evidence="3 4">
    <name type="scientific">Natronococcus jeotgali DSM 18795</name>
    <dbReference type="NCBI Taxonomy" id="1227498"/>
    <lineage>
        <taxon>Archaea</taxon>
        <taxon>Methanobacteriati</taxon>
        <taxon>Methanobacteriota</taxon>
        <taxon>Stenosarchaea group</taxon>
        <taxon>Halobacteria</taxon>
        <taxon>Halobacteriales</taxon>
        <taxon>Natrialbaceae</taxon>
        <taxon>Natronococcus</taxon>
    </lineage>
</organism>
<keyword evidence="4" id="KW-1185">Reference proteome</keyword>
<dbReference type="PANTHER" id="PTHR46268:SF6">
    <property type="entry name" value="UNIVERSAL STRESS PROTEIN UP12"/>
    <property type="match status" value="1"/>
</dbReference>
<evidence type="ECO:0000256" key="1">
    <source>
        <dbReference type="ARBA" id="ARBA00008791"/>
    </source>
</evidence>
<name>L9WXF6_9EURY</name>
<dbReference type="InterPro" id="IPR006016">
    <property type="entry name" value="UspA"/>
</dbReference>
<evidence type="ECO:0000259" key="2">
    <source>
        <dbReference type="Pfam" id="PF00582"/>
    </source>
</evidence>
<dbReference type="Gene3D" id="3.40.50.620">
    <property type="entry name" value="HUPs"/>
    <property type="match status" value="1"/>
</dbReference>
<dbReference type="EMBL" id="AOIA01000151">
    <property type="protein sequence ID" value="ELY53018.1"/>
    <property type="molecule type" value="Genomic_DNA"/>
</dbReference>
<dbReference type="InterPro" id="IPR014729">
    <property type="entry name" value="Rossmann-like_a/b/a_fold"/>
</dbReference>
<gene>
    <name evidence="3" type="ORF">C492_18194</name>
</gene>
<dbReference type="RefSeq" id="WP_008426079.1">
    <property type="nucleotide sequence ID" value="NZ_AOIA01000151.1"/>
</dbReference>
<dbReference type="CDD" id="cd00293">
    <property type="entry name" value="USP-like"/>
    <property type="match status" value="1"/>
</dbReference>
<dbReference type="PANTHER" id="PTHR46268">
    <property type="entry name" value="STRESS RESPONSE PROTEIN NHAX"/>
    <property type="match status" value="1"/>
</dbReference>
<evidence type="ECO:0000313" key="4">
    <source>
        <dbReference type="Proteomes" id="UP000011531"/>
    </source>
</evidence>
<sequence>MYDNVLIATDGSDEAEGCIEHGLDVAEAVGARVHVLYVVETKANYILTVGLTDDELRSYREYGKEVVSEVVDRVSERGLSGEGAIRTGRPAEEIVDYAAENDADLVVMGKQGHGAVERHLGSTSEKVIRMIDAPVTVVAGPQWTS</sequence>
<dbReference type="Pfam" id="PF00582">
    <property type="entry name" value="Usp"/>
    <property type="match status" value="1"/>
</dbReference>
<proteinExistence type="inferred from homology"/>
<dbReference type="OrthoDB" id="105697at2157"/>
<dbReference type="STRING" id="1227498.C492_18194"/>
<dbReference type="AlphaFoldDB" id="L9WXF6"/>
<dbReference type="InterPro" id="IPR006015">
    <property type="entry name" value="Universal_stress_UspA"/>
</dbReference>
<reference evidence="3 4" key="1">
    <citation type="journal article" date="2014" name="PLoS Genet.">
        <title>Phylogenetically driven sequencing of extremely halophilic archaea reveals strategies for static and dynamic osmo-response.</title>
        <authorList>
            <person name="Becker E.A."/>
            <person name="Seitzer P.M."/>
            <person name="Tritt A."/>
            <person name="Larsen D."/>
            <person name="Krusor M."/>
            <person name="Yao A.I."/>
            <person name="Wu D."/>
            <person name="Madern D."/>
            <person name="Eisen J.A."/>
            <person name="Darling A.E."/>
            <person name="Facciotti M.T."/>
        </authorList>
    </citation>
    <scope>NUCLEOTIDE SEQUENCE [LARGE SCALE GENOMIC DNA]</scope>
    <source>
        <strain evidence="3 4">DSM 18795</strain>
    </source>
</reference>
<evidence type="ECO:0000313" key="3">
    <source>
        <dbReference type="EMBL" id="ELY53018.1"/>
    </source>
</evidence>
<protein>
    <submittedName>
        <fullName evidence="3">UspA domain-containing protein</fullName>
    </submittedName>
</protein>
<feature type="domain" description="UspA" evidence="2">
    <location>
        <begin position="1"/>
        <end position="138"/>
    </location>
</feature>
<dbReference type="PRINTS" id="PR01438">
    <property type="entry name" value="UNVRSLSTRESS"/>
</dbReference>
<comment type="similarity">
    <text evidence="1">Belongs to the universal stress protein A family.</text>
</comment>